<organism evidence="2 3">
    <name type="scientific">Novosphingobium resinovorum</name>
    <dbReference type="NCBI Taxonomy" id="158500"/>
    <lineage>
        <taxon>Bacteria</taxon>
        <taxon>Pseudomonadati</taxon>
        <taxon>Pseudomonadota</taxon>
        <taxon>Alphaproteobacteria</taxon>
        <taxon>Sphingomonadales</taxon>
        <taxon>Sphingomonadaceae</taxon>
        <taxon>Novosphingobium</taxon>
    </lineage>
</organism>
<protein>
    <recommendedName>
        <fullName evidence="1">Polysaccharide biosynthesis enzyme WcbI domain-containing protein</fullName>
    </recommendedName>
</protein>
<feature type="domain" description="Polysaccharide biosynthesis enzyme WcbI" evidence="1">
    <location>
        <begin position="7"/>
        <end position="202"/>
    </location>
</feature>
<name>A0A1D8A5U8_9SPHN</name>
<proteinExistence type="predicted"/>
<keyword evidence="3" id="KW-1185">Reference proteome</keyword>
<dbReference type="Pfam" id="PF18588">
    <property type="entry name" value="WcbI"/>
    <property type="match status" value="1"/>
</dbReference>
<dbReference type="OrthoDB" id="7170754at2"/>
<dbReference type="RefSeq" id="WP_069708492.1">
    <property type="nucleotide sequence ID" value="NZ_CP017075.1"/>
</dbReference>
<evidence type="ECO:0000313" key="2">
    <source>
        <dbReference type="EMBL" id="AOR77485.1"/>
    </source>
</evidence>
<gene>
    <name evidence="2" type="ORF">BES08_12510</name>
</gene>
<dbReference type="AlphaFoldDB" id="A0A1D8A5U8"/>
<sequence>MNSSMEQWLVISNCQTFGLANCLQAQVADVQVTGVDTLLFNSDPDRFNADMDKYSTLFISDGVKAEIPSARIDAIADHVALPMLTFRAFHPDLVYLQHDGRPVVGPVGDYHSAIAYACFRAGLSVADTAARFNGSFLERCGYMAMWVPERDRLVDEMADFGLDIAAPIRTWGRHGAFMFSINHPCIHVLHNIASELLRAGGRTPVSGGIVPHDNLATGAAFAVYPEIGEALGVPGSYAFKDVGSYRPIDLEDFIAGCFASYGRIGAASIAPHPQFAQQVDYVEALI</sequence>
<evidence type="ECO:0000259" key="1">
    <source>
        <dbReference type="Pfam" id="PF18588"/>
    </source>
</evidence>
<accession>A0A1D8A5U8</accession>
<evidence type="ECO:0000313" key="3">
    <source>
        <dbReference type="Proteomes" id="UP000094626"/>
    </source>
</evidence>
<dbReference type="Proteomes" id="UP000094626">
    <property type="component" value="Chromosome"/>
</dbReference>
<reference evidence="3" key="1">
    <citation type="journal article" date="2017" name="J. Biotechnol.">
        <title>Complete genome sequence of Novosphingobium resinovorum SA1, a versatile xenobiotic-degrading bacterium capable of utilizing sulfanilic acid.</title>
        <authorList>
            <person name="Hegedus B."/>
            <person name="Kos P.B."/>
            <person name="Balint B."/>
            <person name="Maroti G."/>
            <person name="Gan H.M."/>
            <person name="Perei K."/>
            <person name="Rakhely G."/>
        </authorList>
    </citation>
    <scope>NUCLEOTIDE SEQUENCE [LARGE SCALE GENOMIC DNA]</scope>
    <source>
        <strain evidence="3">SA1</strain>
    </source>
</reference>
<dbReference type="EMBL" id="CP017075">
    <property type="protein sequence ID" value="AOR77485.1"/>
    <property type="molecule type" value="Genomic_DNA"/>
</dbReference>
<dbReference type="KEGG" id="nre:BES08_12510"/>
<dbReference type="InterPro" id="IPR041307">
    <property type="entry name" value="WcbI"/>
</dbReference>